<dbReference type="PANTHER" id="PTHR19372:SF7">
    <property type="entry name" value="SULFITE OXIDASE, MITOCHONDRIAL"/>
    <property type="match status" value="1"/>
</dbReference>
<dbReference type="SUPFAM" id="SSF56524">
    <property type="entry name" value="Oxidoreductase molybdopterin-binding domain"/>
    <property type="match status" value="1"/>
</dbReference>
<dbReference type="SUPFAM" id="SSF81296">
    <property type="entry name" value="E set domains"/>
    <property type="match status" value="1"/>
</dbReference>
<accession>A0A085M1J6</accession>
<dbReference type="InterPro" id="IPR014756">
    <property type="entry name" value="Ig_E-set"/>
</dbReference>
<comment type="cofactor">
    <cofactor evidence="1">
        <name>Mo-molybdopterin</name>
        <dbReference type="ChEBI" id="CHEBI:71302"/>
    </cofactor>
</comment>
<dbReference type="InterPro" id="IPR000572">
    <property type="entry name" value="OxRdtase_Mopterin-bd_dom"/>
</dbReference>
<feature type="domain" description="Moybdenum cofactor oxidoreductase dimerisation" evidence="10">
    <location>
        <begin position="80"/>
        <end position="209"/>
    </location>
</feature>
<evidence type="ECO:0000256" key="7">
    <source>
        <dbReference type="ARBA" id="ARBA00023002"/>
    </source>
</evidence>
<evidence type="ECO:0000313" key="12">
    <source>
        <dbReference type="Proteomes" id="UP000030764"/>
    </source>
</evidence>
<dbReference type="PRINTS" id="PR00407">
    <property type="entry name" value="EUMOPTERIN"/>
</dbReference>
<dbReference type="GO" id="GO:0020037">
    <property type="term" value="F:heme binding"/>
    <property type="evidence" value="ECO:0007669"/>
    <property type="project" value="TreeGrafter"/>
</dbReference>
<evidence type="ECO:0000259" key="10">
    <source>
        <dbReference type="Pfam" id="PF03404"/>
    </source>
</evidence>
<name>A0A085M1J6_9BILA</name>
<reference evidence="11 12" key="1">
    <citation type="journal article" date="2014" name="Nat. Genet.">
        <title>Genome and transcriptome of the porcine whipworm Trichuris suis.</title>
        <authorList>
            <person name="Jex A.R."/>
            <person name="Nejsum P."/>
            <person name="Schwarz E.M."/>
            <person name="Hu L."/>
            <person name="Young N.D."/>
            <person name="Hall R.S."/>
            <person name="Korhonen P.K."/>
            <person name="Liao S."/>
            <person name="Thamsborg S."/>
            <person name="Xia J."/>
            <person name="Xu P."/>
            <person name="Wang S."/>
            <person name="Scheerlinck J.P."/>
            <person name="Hofmann A."/>
            <person name="Sternberg P.W."/>
            <person name="Wang J."/>
            <person name="Gasser R.B."/>
        </authorList>
    </citation>
    <scope>NUCLEOTIDE SEQUENCE [LARGE SCALE GENOMIC DNA]</scope>
    <source>
        <strain evidence="11">DCEP-RM93M</strain>
    </source>
</reference>
<dbReference type="FunFam" id="2.60.40.650:FF:000002">
    <property type="entry name" value="sulfite oxidase"/>
    <property type="match status" value="1"/>
</dbReference>
<evidence type="ECO:0000256" key="3">
    <source>
        <dbReference type="ARBA" id="ARBA00004971"/>
    </source>
</evidence>
<dbReference type="GO" id="GO:0008482">
    <property type="term" value="F:sulfite oxidase activity"/>
    <property type="evidence" value="ECO:0007669"/>
    <property type="project" value="UniProtKB-EC"/>
</dbReference>
<evidence type="ECO:0000256" key="8">
    <source>
        <dbReference type="ARBA" id="ARBA00070338"/>
    </source>
</evidence>
<dbReference type="Proteomes" id="UP000030764">
    <property type="component" value="Unassembled WGS sequence"/>
</dbReference>
<proteinExistence type="predicted"/>
<dbReference type="Pfam" id="PF03404">
    <property type="entry name" value="Mo-co_dimer"/>
    <property type="match status" value="1"/>
</dbReference>
<dbReference type="Gene3D" id="2.60.40.650">
    <property type="match status" value="1"/>
</dbReference>
<sequence>MDPSAQVLLAYSMNGHALPTEHGFPLRVIVPGVVAARSVKWLGSISISEQESESPWQRSDYKMTAPIPQRTTFDFSALQSIQELPVTSAICSPSNGCTFPAGTKEVKVQGYAWSGGGRHVVRVEVSTDNGKTWQSAAIRNDISQPLFRRWAWVQWSATVPLLGKTNGNEYEILCKATDSSHNCQPECSSGIWNSRGFLNNSWHRVKISVES</sequence>
<evidence type="ECO:0000256" key="1">
    <source>
        <dbReference type="ARBA" id="ARBA00001924"/>
    </source>
</evidence>
<evidence type="ECO:0000256" key="5">
    <source>
        <dbReference type="ARBA" id="ARBA00022505"/>
    </source>
</evidence>
<feature type="domain" description="Oxidoreductase molybdopterin-binding" evidence="9">
    <location>
        <begin position="5"/>
        <end position="56"/>
    </location>
</feature>
<protein>
    <recommendedName>
        <fullName evidence="8">Sulfite oxidase</fullName>
        <ecNumber evidence="4">1.8.3.1</ecNumber>
    </recommendedName>
</protein>
<dbReference type="InterPro" id="IPR036374">
    <property type="entry name" value="OxRdtase_Mopterin-bd_sf"/>
</dbReference>
<organism evidence="11 12">
    <name type="scientific">Trichuris suis</name>
    <name type="common">pig whipworm</name>
    <dbReference type="NCBI Taxonomy" id="68888"/>
    <lineage>
        <taxon>Eukaryota</taxon>
        <taxon>Metazoa</taxon>
        <taxon>Ecdysozoa</taxon>
        <taxon>Nematoda</taxon>
        <taxon>Enoplea</taxon>
        <taxon>Dorylaimia</taxon>
        <taxon>Trichinellida</taxon>
        <taxon>Trichuridae</taxon>
        <taxon>Trichuris</taxon>
    </lineage>
</organism>
<dbReference type="InterPro" id="IPR005066">
    <property type="entry name" value="MoCF_OxRdtse_dimer"/>
</dbReference>
<dbReference type="GO" id="GO:0030151">
    <property type="term" value="F:molybdenum ion binding"/>
    <property type="evidence" value="ECO:0007669"/>
    <property type="project" value="InterPro"/>
</dbReference>
<keyword evidence="5" id="KW-0500">Molybdenum</keyword>
<evidence type="ECO:0000259" key="9">
    <source>
        <dbReference type="Pfam" id="PF00174"/>
    </source>
</evidence>
<evidence type="ECO:0000313" key="11">
    <source>
        <dbReference type="EMBL" id="KFD51092.1"/>
    </source>
</evidence>
<keyword evidence="7" id="KW-0560">Oxidoreductase</keyword>
<dbReference type="Pfam" id="PF00174">
    <property type="entry name" value="Oxidored_molyb"/>
    <property type="match status" value="1"/>
</dbReference>
<dbReference type="PANTHER" id="PTHR19372">
    <property type="entry name" value="SULFITE REDUCTASE"/>
    <property type="match status" value="1"/>
</dbReference>
<gene>
    <name evidence="11" type="ORF">M513_07992</name>
</gene>
<comment type="pathway">
    <text evidence="2">Sulfur metabolism.</text>
</comment>
<keyword evidence="6" id="KW-0479">Metal-binding</keyword>
<evidence type="ECO:0000256" key="6">
    <source>
        <dbReference type="ARBA" id="ARBA00022723"/>
    </source>
</evidence>
<evidence type="ECO:0000256" key="4">
    <source>
        <dbReference type="ARBA" id="ARBA00012505"/>
    </source>
</evidence>
<keyword evidence="12" id="KW-1185">Reference proteome</keyword>
<dbReference type="InterPro" id="IPR008335">
    <property type="entry name" value="Mopterin_OxRdtase_euk"/>
</dbReference>
<dbReference type="GO" id="GO:0006790">
    <property type="term" value="P:sulfur compound metabolic process"/>
    <property type="evidence" value="ECO:0007669"/>
    <property type="project" value="TreeGrafter"/>
</dbReference>
<dbReference type="EC" id="1.8.3.1" evidence="4"/>
<comment type="pathway">
    <text evidence="3">Energy metabolism; sulfur metabolism.</text>
</comment>
<dbReference type="EMBL" id="KL363243">
    <property type="protein sequence ID" value="KFD51092.1"/>
    <property type="molecule type" value="Genomic_DNA"/>
</dbReference>
<dbReference type="GO" id="GO:0005739">
    <property type="term" value="C:mitochondrion"/>
    <property type="evidence" value="ECO:0007669"/>
    <property type="project" value="TreeGrafter"/>
</dbReference>
<dbReference type="AlphaFoldDB" id="A0A085M1J6"/>
<evidence type="ECO:0000256" key="2">
    <source>
        <dbReference type="ARBA" id="ARBA00004678"/>
    </source>
</evidence>
<dbReference type="GO" id="GO:0043546">
    <property type="term" value="F:molybdopterin cofactor binding"/>
    <property type="evidence" value="ECO:0007669"/>
    <property type="project" value="TreeGrafter"/>
</dbReference>
<dbReference type="Gene3D" id="3.90.420.10">
    <property type="entry name" value="Oxidoreductase, molybdopterin-binding domain"/>
    <property type="match status" value="1"/>
</dbReference>